<reference evidence="3" key="1">
    <citation type="submission" date="2016-06" db="EMBL/GenBank/DDBJ databases">
        <authorList>
            <person name="Varghese N."/>
        </authorList>
    </citation>
    <scope>NUCLEOTIDE SEQUENCE [LARGE SCALE GENOMIC DNA]</scope>
    <source>
        <strain evidence="3">DSM 43171</strain>
    </source>
</reference>
<gene>
    <name evidence="2" type="ORF">GA0070560_12349</name>
</gene>
<organism evidence="2 3">
    <name type="scientific">Micromonospora halophytica</name>
    <dbReference type="NCBI Taxonomy" id="47864"/>
    <lineage>
        <taxon>Bacteria</taxon>
        <taxon>Bacillati</taxon>
        <taxon>Actinomycetota</taxon>
        <taxon>Actinomycetes</taxon>
        <taxon>Micromonosporales</taxon>
        <taxon>Micromonosporaceae</taxon>
        <taxon>Micromonospora</taxon>
    </lineage>
</organism>
<evidence type="ECO:0000313" key="3">
    <source>
        <dbReference type="Proteomes" id="UP000199408"/>
    </source>
</evidence>
<evidence type="ECO:0000313" key="2">
    <source>
        <dbReference type="EMBL" id="SCG66431.1"/>
    </source>
</evidence>
<protein>
    <submittedName>
        <fullName evidence="2">Uncharacterized protein</fullName>
    </submittedName>
</protein>
<feature type="compositionally biased region" description="Basic and acidic residues" evidence="1">
    <location>
        <begin position="128"/>
        <end position="137"/>
    </location>
</feature>
<name>A0A1C5J834_9ACTN</name>
<feature type="compositionally biased region" description="Basic and acidic residues" evidence="1">
    <location>
        <begin position="17"/>
        <end position="64"/>
    </location>
</feature>
<dbReference type="STRING" id="47864.GA0070560_12349"/>
<dbReference type="RefSeq" id="WP_091301588.1">
    <property type="nucleotide sequence ID" value="NZ_FMDN01000023.1"/>
</dbReference>
<feature type="compositionally biased region" description="Low complexity" evidence="1">
    <location>
        <begin position="165"/>
        <end position="183"/>
    </location>
</feature>
<sequence length="183" mass="19482">MSPRGDDPLYTADGPDDDRRDTRRSESTGRGEDHDRAEQLPEQGDERDAGEPDTWAETRDRAEEQAATADASLRERMQAGVHRAGEVAAGSAGVLLVSLTSFFTTDDKLPEAARIATAASDVVEEVASDTRKRKEHEGEAEEPDQGDDGQEQLPPGREGDRPAADRAAGPADGVDVDSSGRGG</sequence>
<dbReference type="AlphaFoldDB" id="A0A1C5J834"/>
<dbReference type="Proteomes" id="UP000199408">
    <property type="component" value="Unassembled WGS sequence"/>
</dbReference>
<dbReference type="EMBL" id="FMDN01000023">
    <property type="protein sequence ID" value="SCG66431.1"/>
    <property type="molecule type" value="Genomic_DNA"/>
</dbReference>
<proteinExistence type="predicted"/>
<evidence type="ECO:0000256" key="1">
    <source>
        <dbReference type="SAM" id="MobiDB-lite"/>
    </source>
</evidence>
<feature type="compositionally biased region" description="Acidic residues" evidence="1">
    <location>
        <begin position="138"/>
        <end position="150"/>
    </location>
</feature>
<keyword evidence="3" id="KW-1185">Reference proteome</keyword>
<feature type="region of interest" description="Disordered" evidence="1">
    <location>
        <begin position="1"/>
        <end position="81"/>
    </location>
</feature>
<accession>A0A1C5J834</accession>
<feature type="region of interest" description="Disordered" evidence="1">
    <location>
        <begin position="117"/>
        <end position="183"/>
    </location>
</feature>